<feature type="chain" id="PRO_5002933769" evidence="1">
    <location>
        <begin position="28"/>
        <end position="114"/>
    </location>
</feature>
<sequence>MVNMSRLTVPCVLLLLCFLAFLQISDARWEADYSSYVAPTNTVIRAKKLAPIFDDTDEHRVCPATPREDSQPCQSQMEWPLIGSSWSGWACQGHPQDQVSVPNSQQWYVKISEY</sequence>
<gene>
    <name evidence="2" type="ORF">BRAFLDRAFT_85814</name>
</gene>
<dbReference type="EMBL" id="GG666539">
    <property type="protein sequence ID" value="EEN57629.1"/>
    <property type="molecule type" value="Genomic_DNA"/>
</dbReference>
<feature type="non-terminal residue" evidence="2">
    <location>
        <position position="114"/>
    </location>
</feature>
<evidence type="ECO:0000313" key="2">
    <source>
        <dbReference type="EMBL" id="EEN57629.1"/>
    </source>
</evidence>
<proteinExistence type="predicted"/>
<evidence type="ECO:0000256" key="1">
    <source>
        <dbReference type="SAM" id="SignalP"/>
    </source>
</evidence>
<protein>
    <submittedName>
        <fullName evidence="2">Uncharacterized protein</fullName>
    </submittedName>
</protein>
<reference evidence="2" key="1">
    <citation type="journal article" date="2008" name="Nature">
        <title>The amphioxus genome and the evolution of the chordate karyotype.</title>
        <authorList>
            <consortium name="US DOE Joint Genome Institute (JGI-PGF)"/>
            <person name="Putnam N.H."/>
            <person name="Butts T."/>
            <person name="Ferrier D.E.K."/>
            <person name="Furlong R.F."/>
            <person name="Hellsten U."/>
            <person name="Kawashima T."/>
            <person name="Robinson-Rechavi M."/>
            <person name="Shoguchi E."/>
            <person name="Terry A."/>
            <person name="Yu J.-K."/>
            <person name="Benito-Gutierrez E.L."/>
            <person name="Dubchak I."/>
            <person name="Garcia-Fernandez J."/>
            <person name="Gibson-Brown J.J."/>
            <person name="Grigoriev I.V."/>
            <person name="Horton A.C."/>
            <person name="de Jong P.J."/>
            <person name="Jurka J."/>
            <person name="Kapitonov V.V."/>
            <person name="Kohara Y."/>
            <person name="Kuroki Y."/>
            <person name="Lindquist E."/>
            <person name="Lucas S."/>
            <person name="Osoegawa K."/>
            <person name="Pennacchio L.A."/>
            <person name="Salamov A.A."/>
            <person name="Satou Y."/>
            <person name="Sauka-Spengler T."/>
            <person name="Schmutz J."/>
            <person name="Shin-I T."/>
            <person name="Toyoda A."/>
            <person name="Bronner-Fraser M."/>
            <person name="Fujiyama A."/>
            <person name="Holland L.Z."/>
            <person name="Holland P.W.H."/>
            <person name="Satoh N."/>
            <person name="Rokhsar D.S."/>
        </authorList>
    </citation>
    <scope>NUCLEOTIDE SEQUENCE [LARGE SCALE GENOMIC DNA]</scope>
    <source>
        <strain evidence="2">S238N-H82</strain>
        <tissue evidence="2">Testes</tissue>
    </source>
</reference>
<feature type="signal peptide" evidence="1">
    <location>
        <begin position="1"/>
        <end position="27"/>
    </location>
</feature>
<accession>C3YPZ1</accession>
<organism>
    <name type="scientific">Branchiostoma floridae</name>
    <name type="common">Florida lancelet</name>
    <name type="synonym">Amphioxus</name>
    <dbReference type="NCBI Taxonomy" id="7739"/>
    <lineage>
        <taxon>Eukaryota</taxon>
        <taxon>Metazoa</taxon>
        <taxon>Chordata</taxon>
        <taxon>Cephalochordata</taxon>
        <taxon>Leptocardii</taxon>
        <taxon>Amphioxiformes</taxon>
        <taxon>Branchiostomatidae</taxon>
        <taxon>Branchiostoma</taxon>
    </lineage>
</organism>
<dbReference type="AlphaFoldDB" id="C3YPZ1"/>
<keyword evidence="1" id="KW-0732">Signal</keyword>
<name>C3YPZ1_BRAFL</name>
<dbReference type="InParanoid" id="C3YPZ1"/>